<organism evidence="1 2">
    <name type="scientific">Scleroderma citrinum Foug A</name>
    <dbReference type="NCBI Taxonomy" id="1036808"/>
    <lineage>
        <taxon>Eukaryota</taxon>
        <taxon>Fungi</taxon>
        <taxon>Dikarya</taxon>
        <taxon>Basidiomycota</taxon>
        <taxon>Agaricomycotina</taxon>
        <taxon>Agaricomycetes</taxon>
        <taxon>Agaricomycetidae</taxon>
        <taxon>Boletales</taxon>
        <taxon>Sclerodermatineae</taxon>
        <taxon>Sclerodermataceae</taxon>
        <taxon>Scleroderma</taxon>
    </lineage>
</organism>
<dbReference type="InParanoid" id="A0A0C3A209"/>
<gene>
    <name evidence="1" type="ORF">SCLCIDRAFT_1065025</name>
</gene>
<dbReference type="AlphaFoldDB" id="A0A0C3A209"/>
<reference evidence="1 2" key="1">
    <citation type="submission" date="2014-04" db="EMBL/GenBank/DDBJ databases">
        <authorList>
            <consortium name="DOE Joint Genome Institute"/>
            <person name="Kuo A."/>
            <person name="Kohler A."/>
            <person name="Nagy L.G."/>
            <person name="Floudas D."/>
            <person name="Copeland A."/>
            <person name="Barry K.W."/>
            <person name="Cichocki N."/>
            <person name="Veneault-Fourrey C."/>
            <person name="LaButti K."/>
            <person name="Lindquist E.A."/>
            <person name="Lipzen A."/>
            <person name="Lundell T."/>
            <person name="Morin E."/>
            <person name="Murat C."/>
            <person name="Sun H."/>
            <person name="Tunlid A."/>
            <person name="Henrissat B."/>
            <person name="Grigoriev I.V."/>
            <person name="Hibbett D.S."/>
            <person name="Martin F."/>
            <person name="Nordberg H.P."/>
            <person name="Cantor M.N."/>
            <person name="Hua S.X."/>
        </authorList>
    </citation>
    <scope>NUCLEOTIDE SEQUENCE [LARGE SCALE GENOMIC DNA]</scope>
    <source>
        <strain evidence="1 2">Foug A</strain>
    </source>
</reference>
<sequence length="57" mass="6618">MRIQCQRLGRVYQSGIVQHLDEVKVKVSFTTNSTACRNGMTFDFCWIPAEGWPNCMY</sequence>
<dbReference type="EMBL" id="KN822011">
    <property type="protein sequence ID" value="KIM67688.1"/>
    <property type="molecule type" value="Genomic_DNA"/>
</dbReference>
<accession>A0A0C3A209</accession>
<proteinExistence type="predicted"/>
<evidence type="ECO:0000313" key="2">
    <source>
        <dbReference type="Proteomes" id="UP000053989"/>
    </source>
</evidence>
<reference evidence="2" key="2">
    <citation type="submission" date="2015-01" db="EMBL/GenBank/DDBJ databases">
        <title>Evolutionary Origins and Diversification of the Mycorrhizal Mutualists.</title>
        <authorList>
            <consortium name="DOE Joint Genome Institute"/>
            <consortium name="Mycorrhizal Genomics Consortium"/>
            <person name="Kohler A."/>
            <person name="Kuo A."/>
            <person name="Nagy L.G."/>
            <person name="Floudas D."/>
            <person name="Copeland A."/>
            <person name="Barry K.W."/>
            <person name="Cichocki N."/>
            <person name="Veneault-Fourrey C."/>
            <person name="LaButti K."/>
            <person name="Lindquist E.A."/>
            <person name="Lipzen A."/>
            <person name="Lundell T."/>
            <person name="Morin E."/>
            <person name="Murat C."/>
            <person name="Riley R."/>
            <person name="Ohm R."/>
            <person name="Sun H."/>
            <person name="Tunlid A."/>
            <person name="Henrissat B."/>
            <person name="Grigoriev I.V."/>
            <person name="Hibbett D.S."/>
            <person name="Martin F."/>
        </authorList>
    </citation>
    <scope>NUCLEOTIDE SEQUENCE [LARGE SCALE GENOMIC DNA]</scope>
    <source>
        <strain evidence="2">Foug A</strain>
    </source>
</reference>
<protein>
    <submittedName>
        <fullName evidence="1">Uncharacterized protein</fullName>
    </submittedName>
</protein>
<dbReference type="Proteomes" id="UP000053989">
    <property type="component" value="Unassembled WGS sequence"/>
</dbReference>
<evidence type="ECO:0000313" key="1">
    <source>
        <dbReference type="EMBL" id="KIM67688.1"/>
    </source>
</evidence>
<dbReference type="HOGENOM" id="CLU_2997811_0_0_1"/>
<keyword evidence="2" id="KW-1185">Reference proteome</keyword>
<name>A0A0C3A209_9AGAM</name>